<evidence type="ECO:0000256" key="1">
    <source>
        <dbReference type="ARBA" id="ARBA00023015"/>
    </source>
</evidence>
<dbReference type="PRINTS" id="PR00035">
    <property type="entry name" value="HTHGNTR"/>
</dbReference>
<organism evidence="5 6">
    <name type="scientific">Alicyclobacillus ferrooxydans</name>
    <dbReference type="NCBI Taxonomy" id="471514"/>
    <lineage>
        <taxon>Bacteria</taxon>
        <taxon>Bacillati</taxon>
        <taxon>Bacillota</taxon>
        <taxon>Bacilli</taxon>
        <taxon>Bacillales</taxon>
        <taxon>Alicyclobacillaceae</taxon>
        <taxon>Alicyclobacillus</taxon>
    </lineage>
</organism>
<proteinExistence type="predicted"/>
<dbReference type="EMBL" id="LJCO01000042">
    <property type="protein sequence ID" value="KPV43969.1"/>
    <property type="molecule type" value="Genomic_DNA"/>
</dbReference>
<dbReference type="PANTHER" id="PTHR30146">
    <property type="entry name" value="LACI-RELATED TRANSCRIPTIONAL REPRESSOR"/>
    <property type="match status" value="1"/>
</dbReference>
<dbReference type="Gene3D" id="1.10.10.10">
    <property type="entry name" value="Winged helix-like DNA-binding domain superfamily/Winged helix DNA-binding domain"/>
    <property type="match status" value="1"/>
</dbReference>
<dbReference type="CDD" id="cd01541">
    <property type="entry name" value="PBP1_AraR"/>
    <property type="match status" value="1"/>
</dbReference>
<dbReference type="InterPro" id="IPR036390">
    <property type="entry name" value="WH_DNA-bd_sf"/>
</dbReference>
<dbReference type="STRING" id="471514.AN477_09640"/>
<dbReference type="AlphaFoldDB" id="A0A0P9CDV8"/>
<dbReference type="CDD" id="cd07377">
    <property type="entry name" value="WHTH_GntR"/>
    <property type="match status" value="1"/>
</dbReference>
<comment type="caution">
    <text evidence="5">The sequence shown here is derived from an EMBL/GenBank/DDBJ whole genome shotgun (WGS) entry which is preliminary data.</text>
</comment>
<dbReference type="RefSeq" id="WP_054968945.1">
    <property type="nucleotide sequence ID" value="NZ_LJCO01000042.1"/>
</dbReference>
<evidence type="ECO:0000313" key="6">
    <source>
        <dbReference type="Proteomes" id="UP000050482"/>
    </source>
</evidence>
<evidence type="ECO:0000259" key="4">
    <source>
        <dbReference type="PROSITE" id="PS50949"/>
    </source>
</evidence>
<name>A0A0P9CDV8_9BACL</name>
<dbReference type="Gene3D" id="3.40.50.2300">
    <property type="match status" value="2"/>
</dbReference>
<dbReference type="PATRIC" id="fig|471514.4.peg.505"/>
<keyword evidence="2" id="KW-0238">DNA-binding</keyword>
<dbReference type="InterPro" id="IPR046335">
    <property type="entry name" value="LacI/GalR-like_sensor"/>
</dbReference>
<dbReference type="GO" id="GO:0003700">
    <property type="term" value="F:DNA-binding transcription factor activity"/>
    <property type="evidence" value="ECO:0007669"/>
    <property type="project" value="InterPro"/>
</dbReference>
<dbReference type="SUPFAM" id="SSF46785">
    <property type="entry name" value="Winged helix' DNA-binding domain"/>
    <property type="match status" value="1"/>
</dbReference>
<protein>
    <recommendedName>
        <fullName evidence="4">HTH gntR-type domain-containing protein</fullName>
    </recommendedName>
</protein>
<dbReference type="Pfam" id="PF00392">
    <property type="entry name" value="GntR"/>
    <property type="match status" value="1"/>
</dbReference>
<keyword evidence="1" id="KW-0805">Transcription regulation</keyword>
<dbReference type="PANTHER" id="PTHR30146:SF150">
    <property type="entry name" value="ARABINOSE METABOLISM TRANSCRIPTIONAL REPRESSOR"/>
    <property type="match status" value="1"/>
</dbReference>
<evidence type="ECO:0000313" key="5">
    <source>
        <dbReference type="EMBL" id="KPV43969.1"/>
    </source>
</evidence>
<sequence>MKGNIPKYTLIKDEIREWITSGHFKPDQQLPTEHQLAEQLSVSRQTIRHAVTELVREGLVYRVQGSGTFVSLVDDANHMMGEGNKLIGVITTYISDYIFPSIIRGIESVLSQHGYSILLFSTGNRFSEEKRALSKMLELQVEGVIVEPTCSALPNPNLGNYFTLLSRNVPVVTLNSTYSELPVPSLRLDDSISGGLAANHLIELGHCRIGGVFKSDDKQGLYRLRGFLKTLIKNRIAPSASLLYMYQTAEKQSVAQTYADMIATMPTSSRPTAIVCYNDEIANSLIRHLKKYNILTPRDVSIVGFDNMQPASEATDWGSLTTINHPKFSMGEKAAEFIIDILKSLRSGGSIIDIPDFVFKSDLLPGESTSSLQL</sequence>
<dbReference type="InterPro" id="IPR033532">
    <property type="entry name" value="AraR_ligand_bind_dom"/>
</dbReference>
<dbReference type="InterPro" id="IPR036388">
    <property type="entry name" value="WH-like_DNA-bd_sf"/>
</dbReference>
<dbReference type="InterPro" id="IPR028082">
    <property type="entry name" value="Peripla_BP_I"/>
</dbReference>
<dbReference type="InterPro" id="IPR000524">
    <property type="entry name" value="Tscrpt_reg_HTH_GntR"/>
</dbReference>
<evidence type="ECO:0000256" key="3">
    <source>
        <dbReference type="ARBA" id="ARBA00023163"/>
    </source>
</evidence>
<evidence type="ECO:0000256" key="2">
    <source>
        <dbReference type="ARBA" id="ARBA00023125"/>
    </source>
</evidence>
<feature type="domain" description="HTH gntR-type" evidence="4">
    <location>
        <begin position="5"/>
        <end position="73"/>
    </location>
</feature>
<keyword evidence="6" id="KW-1185">Reference proteome</keyword>
<dbReference type="SMART" id="SM00345">
    <property type="entry name" value="HTH_GNTR"/>
    <property type="match status" value="1"/>
</dbReference>
<dbReference type="GO" id="GO:0000976">
    <property type="term" value="F:transcription cis-regulatory region binding"/>
    <property type="evidence" value="ECO:0007669"/>
    <property type="project" value="TreeGrafter"/>
</dbReference>
<gene>
    <name evidence="5" type="ORF">AN477_09640</name>
</gene>
<dbReference type="FunFam" id="1.10.10.10:FF:000079">
    <property type="entry name" value="GntR family transcriptional regulator"/>
    <property type="match status" value="1"/>
</dbReference>
<dbReference type="Pfam" id="PF13377">
    <property type="entry name" value="Peripla_BP_3"/>
    <property type="match status" value="1"/>
</dbReference>
<accession>A0A0P9CDV8</accession>
<dbReference type="PROSITE" id="PS50949">
    <property type="entry name" value="HTH_GNTR"/>
    <property type="match status" value="1"/>
</dbReference>
<dbReference type="OrthoDB" id="9813468at2"/>
<dbReference type="SUPFAM" id="SSF53822">
    <property type="entry name" value="Periplasmic binding protein-like I"/>
    <property type="match status" value="1"/>
</dbReference>
<keyword evidence="3" id="KW-0804">Transcription</keyword>
<reference evidence="5 6" key="1">
    <citation type="submission" date="2015-09" db="EMBL/GenBank/DDBJ databases">
        <title>Draft genome sequence of Alicyclobacillus ferrooxydans DSM 22381.</title>
        <authorList>
            <person name="Hemp J."/>
        </authorList>
    </citation>
    <scope>NUCLEOTIDE SEQUENCE [LARGE SCALE GENOMIC DNA]</scope>
    <source>
        <strain evidence="5 6">TC-34</strain>
    </source>
</reference>
<dbReference type="Proteomes" id="UP000050482">
    <property type="component" value="Unassembled WGS sequence"/>
</dbReference>